<evidence type="ECO:0000256" key="1">
    <source>
        <dbReference type="SAM" id="MobiDB-lite"/>
    </source>
</evidence>
<dbReference type="CDD" id="cd22980">
    <property type="entry name" value="DD_VEST1"/>
    <property type="match status" value="1"/>
</dbReference>
<comment type="caution">
    <text evidence="2">The sequence shown here is derived from an EMBL/GenBank/DDBJ whole genome shotgun (WGS) entry which is preliminary data.</text>
</comment>
<feature type="compositionally biased region" description="Polar residues" evidence="1">
    <location>
        <begin position="190"/>
        <end position="199"/>
    </location>
</feature>
<dbReference type="PANTHER" id="PTHR32000">
    <property type="entry name" value="SIMILAR TO HYPOTHETICAL PROTEIN"/>
    <property type="match status" value="1"/>
</dbReference>
<evidence type="ECO:0000313" key="3">
    <source>
        <dbReference type="Proteomes" id="UP001152320"/>
    </source>
</evidence>
<dbReference type="InterPro" id="IPR040687">
    <property type="entry name" value="DUF5586"/>
</dbReference>
<protein>
    <submittedName>
        <fullName evidence="2">Uncharacterized protein</fullName>
    </submittedName>
</protein>
<feature type="region of interest" description="Disordered" evidence="1">
    <location>
        <begin position="299"/>
        <end position="320"/>
    </location>
</feature>
<accession>A0A9Q1BCN8</accession>
<dbReference type="OrthoDB" id="10045118at2759"/>
<feature type="region of interest" description="Disordered" evidence="1">
    <location>
        <begin position="118"/>
        <end position="249"/>
    </location>
</feature>
<organism evidence="2 3">
    <name type="scientific">Holothuria leucospilota</name>
    <name type="common">Black long sea cucumber</name>
    <name type="synonym">Mertensiothuria leucospilota</name>
    <dbReference type="NCBI Taxonomy" id="206669"/>
    <lineage>
        <taxon>Eukaryota</taxon>
        <taxon>Metazoa</taxon>
        <taxon>Echinodermata</taxon>
        <taxon>Eleutherozoa</taxon>
        <taxon>Echinozoa</taxon>
        <taxon>Holothuroidea</taxon>
        <taxon>Aspidochirotacea</taxon>
        <taxon>Aspidochirotida</taxon>
        <taxon>Holothuriidae</taxon>
        <taxon>Holothuria</taxon>
    </lineage>
</organism>
<sequence>MATQKGVQDYLEKHKISALFEDLMSRLVHTLPSEPVPYLIKILQRFEEKAKKQIKETTKPRPPTAKTIKSPATPTEAKRSRPTVVRTISSGTSEWTMLQTLPGMGEDRGYDRPWVQNMKKITRSPDSSVEDVPRARKPKRTETKVSPDVEKQFKPKERSKSSAKLTANSELWAVEGEESASRMPAPSDQPRPTSQQQEETLMKEELSTKSLGRKVSREERTSKEESVQEVVVEQRRARPGKKAKEHKKELAELVAKQREVETLTYLDTGEEDPAPDEGGFEEATDVLEDADELMDEGISNVKSTGQKVKKKKSSKSQDSQVKVTMCSTCARVIKGDGSSEIRGSGYRAFSSIESSVSSSFVVSGSHAGLMSDDDFESASQVSGPRQPVWESEGEDAASATQRTVHDGTSELFQTGGRGASHLPPSFTSATRHQAWGEGSDVGDDRTVTRTETLTPRGHTWQRSDDEDSSV</sequence>
<keyword evidence="3" id="KW-1185">Reference proteome</keyword>
<proteinExistence type="predicted"/>
<dbReference type="AlphaFoldDB" id="A0A9Q1BCN8"/>
<gene>
    <name evidence="2" type="ORF">HOLleu_39948</name>
</gene>
<reference evidence="2" key="1">
    <citation type="submission" date="2021-10" db="EMBL/GenBank/DDBJ databases">
        <title>Tropical sea cucumber genome reveals ecological adaptation and Cuvierian tubules defense mechanism.</title>
        <authorList>
            <person name="Chen T."/>
        </authorList>
    </citation>
    <scope>NUCLEOTIDE SEQUENCE</scope>
    <source>
        <strain evidence="2">Nanhai2018</strain>
        <tissue evidence="2">Muscle</tissue>
    </source>
</reference>
<dbReference type="Proteomes" id="UP001152320">
    <property type="component" value="Chromosome 22"/>
</dbReference>
<dbReference type="Pfam" id="PF17824">
    <property type="entry name" value="DUF5586"/>
    <property type="match status" value="2"/>
</dbReference>
<dbReference type="PANTHER" id="PTHR32000:SF3">
    <property type="entry name" value="RIKEN CDNA A830018L16 GENE"/>
    <property type="match status" value="1"/>
</dbReference>
<dbReference type="EMBL" id="JAIZAY010000022">
    <property type="protein sequence ID" value="KAJ8020374.1"/>
    <property type="molecule type" value="Genomic_DNA"/>
</dbReference>
<dbReference type="SUPFAM" id="SSF47391">
    <property type="entry name" value="Dimerization-anchoring domain of cAMP-dependent PK regulatory subunit"/>
    <property type="match status" value="1"/>
</dbReference>
<name>A0A9Q1BCN8_HOLLE</name>
<dbReference type="Gene3D" id="1.20.890.10">
    <property type="entry name" value="cAMP-dependent protein kinase regulatory subunit, dimerization-anchoring domain"/>
    <property type="match status" value="1"/>
</dbReference>
<feature type="region of interest" description="Disordered" evidence="1">
    <location>
        <begin position="52"/>
        <end position="91"/>
    </location>
</feature>
<feature type="compositionally biased region" description="Basic and acidic residues" evidence="1">
    <location>
        <begin position="140"/>
        <end position="160"/>
    </location>
</feature>
<evidence type="ECO:0000313" key="2">
    <source>
        <dbReference type="EMBL" id="KAJ8020374.1"/>
    </source>
</evidence>
<feature type="region of interest" description="Disordered" evidence="1">
    <location>
        <begin position="360"/>
        <end position="470"/>
    </location>
</feature>
<feature type="compositionally biased region" description="Basic and acidic residues" evidence="1">
    <location>
        <begin position="215"/>
        <end position="236"/>
    </location>
</feature>